<protein>
    <submittedName>
        <fullName evidence="4">GNAT family N-acetyltransferase</fullName>
    </submittedName>
</protein>
<evidence type="ECO:0000256" key="2">
    <source>
        <dbReference type="ARBA" id="ARBA00023315"/>
    </source>
</evidence>
<dbReference type="PROSITE" id="PS51186">
    <property type="entry name" value="GNAT"/>
    <property type="match status" value="1"/>
</dbReference>
<evidence type="ECO:0000259" key="3">
    <source>
        <dbReference type="PROSITE" id="PS51186"/>
    </source>
</evidence>
<gene>
    <name evidence="4" type="ORF">J4573_28485</name>
</gene>
<organism evidence="4 5">
    <name type="scientific">Actinomadura barringtoniae</name>
    <dbReference type="NCBI Taxonomy" id="1427535"/>
    <lineage>
        <taxon>Bacteria</taxon>
        <taxon>Bacillati</taxon>
        <taxon>Actinomycetota</taxon>
        <taxon>Actinomycetes</taxon>
        <taxon>Streptosporangiales</taxon>
        <taxon>Thermomonosporaceae</taxon>
        <taxon>Actinomadura</taxon>
    </lineage>
</organism>
<dbReference type="Pfam" id="PF00583">
    <property type="entry name" value="Acetyltransf_1"/>
    <property type="match status" value="1"/>
</dbReference>
<reference evidence="4" key="1">
    <citation type="submission" date="2021-03" db="EMBL/GenBank/DDBJ databases">
        <authorList>
            <person name="Kanchanasin P."/>
            <person name="Saeng-In P."/>
            <person name="Phongsopitanun W."/>
            <person name="Yuki M."/>
            <person name="Kudo T."/>
            <person name="Ohkuma M."/>
            <person name="Tanasupawat S."/>
        </authorList>
    </citation>
    <scope>NUCLEOTIDE SEQUENCE</scope>
    <source>
        <strain evidence="4">GKU 128</strain>
    </source>
</reference>
<dbReference type="PANTHER" id="PTHR43877:SF2">
    <property type="entry name" value="AMINOALKYLPHOSPHONATE N-ACETYLTRANSFERASE-RELATED"/>
    <property type="match status" value="1"/>
</dbReference>
<sequence length="129" mass="14132">MALLLGQLGYPAEEREVAERIGEWRDCALSCVLVAVDEGVAGVVALHAVPFFERAGRRGRVVCLVVDERVRGSGLGGRLLRAAEGDAERLGCVEVELTSARERVEAHGFYGRMGYRDRCGESARFLRLL</sequence>
<dbReference type="AlphaFoldDB" id="A0A939PF49"/>
<keyword evidence="2" id="KW-0012">Acyltransferase</keyword>
<evidence type="ECO:0000313" key="4">
    <source>
        <dbReference type="EMBL" id="MBO2451067.1"/>
    </source>
</evidence>
<dbReference type="InterPro" id="IPR050832">
    <property type="entry name" value="Bact_Acetyltransf"/>
</dbReference>
<accession>A0A939PF49</accession>
<dbReference type="CDD" id="cd04301">
    <property type="entry name" value="NAT_SF"/>
    <property type="match status" value="1"/>
</dbReference>
<evidence type="ECO:0000256" key="1">
    <source>
        <dbReference type="ARBA" id="ARBA00022679"/>
    </source>
</evidence>
<evidence type="ECO:0000313" key="5">
    <source>
        <dbReference type="Proteomes" id="UP000669179"/>
    </source>
</evidence>
<dbReference type="SUPFAM" id="SSF55729">
    <property type="entry name" value="Acyl-CoA N-acyltransferases (Nat)"/>
    <property type="match status" value="1"/>
</dbReference>
<feature type="domain" description="N-acetyltransferase" evidence="3">
    <location>
        <begin position="1"/>
        <end position="129"/>
    </location>
</feature>
<dbReference type="Proteomes" id="UP000669179">
    <property type="component" value="Unassembled WGS sequence"/>
</dbReference>
<dbReference type="Gene3D" id="3.40.630.30">
    <property type="match status" value="1"/>
</dbReference>
<name>A0A939PF49_9ACTN</name>
<proteinExistence type="predicted"/>
<dbReference type="PANTHER" id="PTHR43877">
    <property type="entry name" value="AMINOALKYLPHOSPHONATE N-ACETYLTRANSFERASE-RELATED-RELATED"/>
    <property type="match status" value="1"/>
</dbReference>
<keyword evidence="1" id="KW-0808">Transferase</keyword>
<comment type="caution">
    <text evidence="4">The sequence shown here is derived from an EMBL/GenBank/DDBJ whole genome shotgun (WGS) entry which is preliminary data.</text>
</comment>
<dbReference type="EMBL" id="JAGEOJ010000012">
    <property type="protein sequence ID" value="MBO2451067.1"/>
    <property type="molecule type" value="Genomic_DNA"/>
</dbReference>
<dbReference type="InterPro" id="IPR016181">
    <property type="entry name" value="Acyl_CoA_acyltransferase"/>
</dbReference>
<keyword evidence="5" id="KW-1185">Reference proteome</keyword>
<dbReference type="GO" id="GO:0016747">
    <property type="term" value="F:acyltransferase activity, transferring groups other than amino-acyl groups"/>
    <property type="evidence" value="ECO:0007669"/>
    <property type="project" value="InterPro"/>
</dbReference>
<dbReference type="InterPro" id="IPR000182">
    <property type="entry name" value="GNAT_dom"/>
</dbReference>